<dbReference type="KEGG" id="cdc:CD196_0516"/>
<gene>
    <name evidence="11" type="ordered locus">CD196_0516</name>
</gene>
<dbReference type="EMBL" id="FN538970">
    <property type="protein sequence ID" value="CBA61001.1"/>
    <property type="molecule type" value="Genomic_DNA"/>
</dbReference>
<dbReference type="GO" id="GO:0046872">
    <property type="term" value="F:metal ion binding"/>
    <property type="evidence" value="ECO:0007669"/>
    <property type="project" value="UniProtKB-KW"/>
</dbReference>
<reference evidence="11 12" key="1">
    <citation type="journal article" date="2009" name="Genome Biol.">
        <title>Comparative genome and phenotypic analysis of Clostridium difficile 027 strains provides insight into the evolution of a hypervirulent bacterium.</title>
        <authorList>
            <person name="Stabler R.A."/>
            <person name="He M."/>
            <person name="Dawson L."/>
            <person name="Martin M."/>
            <person name="Valiente E."/>
            <person name="Corton C."/>
            <person name="Lawley T.D."/>
            <person name="Sebaihia M."/>
            <person name="Quail M.A."/>
            <person name="Rose G."/>
            <person name="Gerding D.N."/>
            <person name="Gibert M."/>
            <person name="Popoff M.R."/>
            <person name="Parkhill J."/>
            <person name="Dougan G."/>
            <person name="Wren B.W."/>
        </authorList>
    </citation>
    <scope>NUCLEOTIDE SEQUENCE [LARGE SCALE GENOMIC DNA]</scope>
    <source>
        <strain evidence="11 12">CD196</strain>
    </source>
</reference>
<keyword evidence="4" id="KW-0479">Metal-binding</keyword>
<organism evidence="11 12">
    <name type="scientific">Clostridioides difficile (strain CD196)</name>
    <name type="common">Peptoclostridium difficile</name>
    <dbReference type="NCBI Taxonomy" id="645462"/>
    <lineage>
        <taxon>Bacteria</taxon>
        <taxon>Bacillati</taxon>
        <taxon>Bacillota</taxon>
        <taxon>Clostridia</taxon>
        <taxon>Peptostreptococcales</taxon>
        <taxon>Peptostreptococcaceae</taxon>
        <taxon>Clostridioides</taxon>
    </lineage>
</organism>
<evidence type="ECO:0000259" key="10">
    <source>
        <dbReference type="Pfam" id="PF12323"/>
    </source>
</evidence>
<evidence type="ECO:0000259" key="9">
    <source>
        <dbReference type="Pfam" id="PF07282"/>
    </source>
</evidence>
<dbReference type="Pfam" id="PF01385">
    <property type="entry name" value="OrfB_IS605"/>
    <property type="match status" value="1"/>
</dbReference>
<name>A0A0H3MZE7_CLODC</name>
<evidence type="ECO:0000256" key="1">
    <source>
        <dbReference type="ARBA" id="ARBA00008761"/>
    </source>
</evidence>
<accession>A0A0H3MZE7</accession>
<dbReference type="PANTHER" id="PTHR30405">
    <property type="entry name" value="TRANSPOSASE"/>
    <property type="match status" value="1"/>
</dbReference>
<dbReference type="NCBIfam" id="NF038281">
    <property type="entry name" value="IS200_TnpB"/>
    <property type="match status" value="1"/>
</dbReference>
<feature type="domain" description="Probable transposase IS891/IS1136/IS1341" evidence="8">
    <location>
        <begin position="167"/>
        <end position="279"/>
    </location>
</feature>
<protein>
    <submittedName>
        <fullName evidence="11">Transposase-like protein b</fullName>
    </submittedName>
</protein>
<keyword evidence="6" id="KW-0238">DNA-binding</keyword>
<dbReference type="HOGENOM" id="CLU_032903_0_0_9"/>
<evidence type="ECO:0000256" key="6">
    <source>
        <dbReference type="ARBA" id="ARBA00023125"/>
    </source>
</evidence>
<dbReference type="NCBIfam" id="NF040570">
    <property type="entry name" value="guided_TnpB"/>
    <property type="match status" value="1"/>
</dbReference>
<sequence length="372" mass="43661">MVVVEKAYKFRMYPNKKQQELINKTFGCCRFVYNKYLAKRIEVYKNAKETFTYKQCSSDLTNLKKELKWLKEPDKFSLQNALRDLDNAYKKFFKEKAGFPKFKSKKINRFSYKTNFTNGNIMYCGQHIKLPKLGMVKIRDKQVPKGRILNATISKEPSGRYYVSLCCTDVDIEAFENTNNHIGLDLGIKEFCISSCGDFIENPKYLKKSLNKLAKLQRELSRKTIGSLNRNKARLKVARLQEHIANQRNDFLQKLSTKLIKENDIICIEDLQVKNMIRNRKLSRLISDVSWSEFIRQLEYKANWYGRQIVKVGKFFASSQICNKCGYKNEEVKNLNIREWICPSCNETHDRDINASINILKEGLRLITIQNK</sequence>
<feature type="domain" description="Transposase putative helix-turn-helix" evidence="10">
    <location>
        <begin position="1"/>
        <end position="48"/>
    </location>
</feature>
<dbReference type="InterPro" id="IPR021027">
    <property type="entry name" value="Transposase_put_HTH"/>
</dbReference>
<dbReference type="AlphaFoldDB" id="A0A0H3MZE7"/>
<keyword evidence="7" id="KW-0233">DNA recombination</keyword>
<dbReference type="GO" id="GO:0006310">
    <property type="term" value="P:DNA recombination"/>
    <property type="evidence" value="ECO:0007669"/>
    <property type="project" value="UniProtKB-KW"/>
</dbReference>
<dbReference type="InterPro" id="IPR053522">
    <property type="entry name" value="RNA-guided_endonuclease_TnpB"/>
</dbReference>
<dbReference type="Proteomes" id="UP000002068">
    <property type="component" value="Chromosome"/>
</dbReference>
<evidence type="ECO:0000259" key="8">
    <source>
        <dbReference type="Pfam" id="PF01385"/>
    </source>
</evidence>
<keyword evidence="5" id="KW-0862">Zinc</keyword>
<evidence type="ECO:0000313" key="11">
    <source>
        <dbReference type="EMBL" id="CBA61001.1"/>
    </source>
</evidence>
<evidence type="ECO:0000256" key="3">
    <source>
        <dbReference type="ARBA" id="ARBA00022578"/>
    </source>
</evidence>
<feature type="domain" description="Cas12f1-like TNB" evidence="9">
    <location>
        <begin position="291"/>
        <end position="359"/>
    </location>
</feature>
<dbReference type="PANTHER" id="PTHR30405:SF25">
    <property type="entry name" value="RNA-GUIDED DNA ENDONUCLEASE INSQ-RELATED"/>
    <property type="match status" value="1"/>
</dbReference>
<dbReference type="GO" id="GO:0032196">
    <property type="term" value="P:transposition"/>
    <property type="evidence" value="ECO:0007669"/>
    <property type="project" value="UniProtKB-KW"/>
</dbReference>
<dbReference type="Pfam" id="PF07282">
    <property type="entry name" value="Cas12f1-like_TNB"/>
    <property type="match status" value="1"/>
</dbReference>
<evidence type="ECO:0000256" key="2">
    <source>
        <dbReference type="ARBA" id="ARBA00011044"/>
    </source>
</evidence>
<dbReference type="GO" id="GO:0003677">
    <property type="term" value="F:DNA binding"/>
    <property type="evidence" value="ECO:0007669"/>
    <property type="project" value="UniProtKB-KW"/>
</dbReference>
<comment type="similarity">
    <text evidence="2">In the N-terminal section; belongs to the transposase 2 family.</text>
</comment>
<evidence type="ECO:0000256" key="7">
    <source>
        <dbReference type="ARBA" id="ARBA00023172"/>
    </source>
</evidence>
<dbReference type="InterPro" id="IPR051399">
    <property type="entry name" value="RNA-guided_DNA_endo/Transpos"/>
</dbReference>
<dbReference type="Pfam" id="PF12323">
    <property type="entry name" value="HTH_OrfB_IS605"/>
    <property type="match status" value="1"/>
</dbReference>
<keyword evidence="3" id="KW-0815">Transposition</keyword>
<dbReference type="NCBIfam" id="TIGR01766">
    <property type="entry name" value="IS200/IS605 family accessory protein TnpB-like domain"/>
    <property type="match status" value="1"/>
</dbReference>
<comment type="similarity">
    <text evidence="1">In the C-terminal section; belongs to the transposase 35 family.</text>
</comment>
<evidence type="ECO:0000256" key="5">
    <source>
        <dbReference type="ARBA" id="ARBA00022833"/>
    </source>
</evidence>
<evidence type="ECO:0000256" key="4">
    <source>
        <dbReference type="ARBA" id="ARBA00022723"/>
    </source>
</evidence>
<dbReference type="InterPro" id="IPR010095">
    <property type="entry name" value="Cas12f1-like_TNB"/>
</dbReference>
<proteinExistence type="inferred from homology"/>
<evidence type="ECO:0000313" key="12">
    <source>
        <dbReference type="Proteomes" id="UP000002068"/>
    </source>
</evidence>
<dbReference type="InterPro" id="IPR001959">
    <property type="entry name" value="Transposase"/>
</dbReference>
<dbReference type="RefSeq" id="WP_012816012.1">
    <property type="nucleotide sequence ID" value="NC_013315.1"/>
</dbReference>